<proteinExistence type="predicted"/>
<dbReference type="Proteomes" id="UP001055811">
    <property type="component" value="Linkage Group LG04"/>
</dbReference>
<evidence type="ECO:0000313" key="1">
    <source>
        <dbReference type="EMBL" id="KAI3753828.1"/>
    </source>
</evidence>
<organism evidence="1 2">
    <name type="scientific">Cichorium intybus</name>
    <name type="common">Chicory</name>
    <dbReference type="NCBI Taxonomy" id="13427"/>
    <lineage>
        <taxon>Eukaryota</taxon>
        <taxon>Viridiplantae</taxon>
        <taxon>Streptophyta</taxon>
        <taxon>Embryophyta</taxon>
        <taxon>Tracheophyta</taxon>
        <taxon>Spermatophyta</taxon>
        <taxon>Magnoliopsida</taxon>
        <taxon>eudicotyledons</taxon>
        <taxon>Gunneridae</taxon>
        <taxon>Pentapetalae</taxon>
        <taxon>asterids</taxon>
        <taxon>campanulids</taxon>
        <taxon>Asterales</taxon>
        <taxon>Asteraceae</taxon>
        <taxon>Cichorioideae</taxon>
        <taxon>Cichorieae</taxon>
        <taxon>Cichoriinae</taxon>
        <taxon>Cichorium</taxon>
    </lineage>
</organism>
<gene>
    <name evidence="1" type="ORF">L2E82_25892</name>
</gene>
<name>A0ACB9E5G2_CICIN</name>
<evidence type="ECO:0000313" key="2">
    <source>
        <dbReference type="Proteomes" id="UP001055811"/>
    </source>
</evidence>
<reference evidence="1 2" key="2">
    <citation type="journal article" date="2022" name="Mol. Ecol. Resour.">
        <title>The genomes of chicory, endive, great burdock and yacon provide insights into Asteraceae paleo-polyploidization history and plant inulin production.</title>
        <authorList>
            <person name="Fan W."/>
            <person name="Wang S."/>
            <person name="Wang H."/>
            <person name="Wang A."/>
            <person name="Jiang F."/>
            <person name="Liu H."/>
            <person name="Zhao H."/>
            <person name="Xu D."/>
            <person name="Zhang Y."/>
        </authorList>
    </citation>
    <scope>NUCLEOTIDE SEQUENCE [LARGE SCALE GENOMIC DNA]</scope>
    <source>
        <strain evidence="2">cv. Punajuju</strain>
        <tissue evidence="1">Leaves</tissue>
    </source>
</reference>
<comment type="caution">
    <text evidence="1">The sequence shown here is derived from an EMBL/GenBank/DDBJ whole genome shotgun (WGS) entry which is preliminary data.</text>
</comment>
<keyword evidence="2" id="KW-1185">Reference proteome</keyword>
<sequence length="149" mass="16415">MQEVEMRVCVKNGSMVKSESESRDKKREMRTRVKAGRNREEISPILISLVGWCPPASYRRRSERKLSRENAGGGLTVKEGMMDGETLRVGYGGDEGWPEMKVGTENQSPAGPGRSSMWGNVACGRGWLADAGKTTLPENAEPPPSVRVY</sequence>
<dbReference type="EMBL" id="CM042012">
    <property type="protein sequence ID" value="KAI3753828.1"/>
    <property type="molecule type" value="Genomic_DNA"/>
</dbReference>
<accession>A0ACB9E5G2</accession>
<reference evidence="2" key="1">
    <citation type="journal article" date="2022" name="Mol. Ecol. Resour.">
        <title>The genomes of chicory, endive, great burdock and yacon provide insights into Asteraceae palaeo-polyploidization history and plant inulin production.</title>
        <authorList>
            <person name="Fan W."/>
            <person name="Wang S."/>
            <person name="Wang H."/>
            <person name="Wang A."/>
            <person name="Jiang F."/>
            <person name="Liu H."/>
            <person name="Zhao H."/>
            <person name="Xu D."/>
            <person name="Zhang Y."/>
        </authorList>
    </citation>
    <scope>NUCLEOTIDE SEQUENCE [LARGE SCALE GENOMIC DNA]</scope>
    <source>
        <strain evidence="2">cv. Punajuju</strain>
    </source>
</reference>
<protein>
    <submittedName>
        <fullName evidence="1">Uncharacterized protein</fullName>
    </submittedName>
</protein>